<evidence type="ECO:0000259" key="3">
    <source>
        <dbReference type="Pfam" id="PF00849"/>
    </source>
</evidence>
<protein>
    <submittedName>
        <fullName evidence="4">Ribosomal large subunit pseudouridine synthase D</fullName>
    </submittedName>
</protein>
<dbReference type="InterPro" id="IPR006145">
    <property type="entry name" value="PsdUridine_synth_RsuA/RluA"/>
</dbReference>
<dbReference type="PANTHER" id="PTHR21600:SF87">
    <property type="entry name" value="RNA PSEUDOURIDYLATE SYNTHASE DOMAIN-CONTAINING PROTEIN 1"/>
    <property type="match status" value="1"/>
</dbReference>
<comment type="similarity">
    <text evidence="2">Belongs to the pseudouridine synthase RluA family.</text>
</comment>
<dbReference type="AlphaFoldDB" id="A0A699YMF4"/>
<evidence type="ECO:0000256" key="1">
    <source>
        <dbReference type="ARBA" id="ARBA00000073"/>
    </source>
</evidence>
<dbReference type="PANTHER" id="PTHR21600">
    <property type="entry name" value="MITOCHONDRIAL RNA PSEUDOURIDINE SYNTHASE"/>
    <property type="match status" value="1"/>
</dbReference>
<dbReference type="SUPFAM" id="SSF55120">
    <property type="entry name" value="Pseudouridine synthase"/>
    <property type="match status" value="1"/>
</dbReference>
<evidence type="ECO:0000313" key="5">
    <source>
        <dbReference type="Proteomes" id="UP000485058"/>
    </source>
</evidence>
<dbReference type="Gene3D" id="3.30.2350.10">
    <property type="entry name" value="Pseudouridine synthase"/>
    <property type="match status" value="1"/>
</dbReference>
<dbReference type="GO" id="GO:0000455">
    <property type="term" value="P:enzyme-directed rRNA pseudouridine synthesis"/>
    <property type="evidence" value="ECO:0007669"/>
    <property type="project" value="TreeGrafter"/>
</dbReference>
<reference evidence="4 5" key="1">
    <citation type="submission" date="2020-02" db="EMBL/GenBank/DDBJ databases">
        <title>Draft genome sequence of Haematococcus lacustris strain NIES-144.</title>
        <authorList>
            <person name="Morimoto D."/>
            <person name="Nakagawa S."/>
            <person name="Yoshida T."/>
            <person name="Sawayama S."/>
        </authorList>
    </citation>
    <scope>NUCLEOTIDE SEQUENCE [LARGE SCALE GENOMIC DNA]</scope>
    <source>
        <strain evidence="4 5">NIES-144</strain>
    </source>
</reference>
<dbReference type="Pfam" id="PF00849">
    <property type="entry name" value="PseudoU_synth_2"/>
    <property type="match status" value="1"/>
</dbReference>
<dbReference type="EMBL" id="BLLF01000135">
    <property type="protein sequence ID" value="GFH08076.1"/>
    <property type="molecule type" value="Genomic_DNA"/>
</dbReference>
<proteinExistence type="inferred from homology"/>
<feature type="domain" description="Pseudouridine synthase RsuA/RluA-like" evidence="3">
    <location>
        <begin position="109"/>
        <end position="175"/>
    </location>
</feature>
<dbReference type="InterPro" id="IPR020103">
    <property type="entry name" value="PsdUridine_synth_cat_dom_sf"/>
</dbReference>
<keyword evidence="5" id="KW-1185">Reference proteome</keyword>
<comment type="caution">
    <text evidence="4">The sequence shown here is derived from an EMBL/GenBank/DDBJ whole genome shotgun (WGS) entry which is preliminary data.</text>
</comment>
<gene>
    <name evidence="4" type="ORF">HaLaN_02983</name>
</gene>
<evidence type="ECO:0000256" key="2">
    <source>
        <dbReference type="ARBA" id="ARBA00010876"/>
    </source>
</evidence>
<dbReference type="GO" id="GO:0003723">
    <property type="term" value="F:RNA binding"/>
    <property type="evidence" value="ECO:0007669"/>
    <property type="project" value="InterPro"/>
</dbReference>
<sequence length="176" mass="18988">MLDRSAACGGPHPQALGADQAPAFPALQPLLAAAAKEEAARREQALDITFRSGEHDANGQRIRHSPEEVGRRMGLPTCRAARLVSRAMRAVPLVADRDAALPVLWEDEYFIAVDKPEGMQTAPVHRYKGGSVVNALIGQLGGRPPHVLHRLDMDTSGVLLMAKQPGVVAAVHRQFR</sequence>
<evidence type="ECO:0000313" key="4">
    <source>
        <dbReference type="EMBL" id="GFH08076.1"/>
    </source>
</evidence>
<dbReference type="InterPro" id="IPR006224">
    <property type="entry name" value="PsdUridine_synth_RluA-like_CS"/>
</dbReference>
<dbReference type="PROSITE" id="PS01129">
    <property type="entry name" value="PSI_RLU"/>
    <property type="match status" value="1"/>
</dbReference>
<dbReference type="GO" id="GO:0009982">
    <property type="term" value="F:pseudouridine synthase activity"/>
    <property type="evidence" value="ECO:0007669"/>
    <property type="project" value="InterPro"/>
</dbReference>
<accession>A0A699YMF4</accession>
<comment type="catalytic activity">
    <reaction evidence="1">
        <text>a uridine in RNA = a pseudouridine in RNA</text>
        <dbReference type="Rhea" id="RHEA:48348"/>
        <dbReference type="Rhea" id="RHEA-COMP:12068"/>
        <dbReference type="Rhea" id="RHEA-COMP:12069"/>
        <dbReference type="ChEBI" id="CHEBI:65314"/>
        <dbReference type="ChEBI" id="CHEBI:65315"/>
    </reaction>
</comment>
<organism evidence="4 5">
    <name type="scientific">Haematococcus lacustris</name>
    <name type="common">Green alga</name>
    <name type="synonym">Haematococcus pluvialis</name>
    <dbReference type="NCBI Taxonomy" id="44745"/>
    <lineage>
        <taxon>Eukaryota</taxon>
        <taxon>Viridiplantae</taxon>
        <taxon>Chlorophyta</taxon>
        <taxon>core chlorophytes</taxon>
        <taxon>Chlorophyceae</taxon>
        <taxon>CS clade</taxon>
        <taxon>Chlamydomonadales</taxon>
        <taxon>Haematococcaceae</taxon>
        <taxon>Haematococcus</taxon>
    </lineage>
</organism>
<name>A0A699YMF4_HAELA</name>
<dbReference type="Proteomes" id="UP000485058">
    <property type="component" value="Unassembled WGS sequence"/>
</dbReference>
<dbReference type="InterPro" id="IPR050188">
    <property type="entry name" value="RluA_PseudoU_synthase"/>
</dbReference>